<evidence type="ECO:0000313" key="2">
    <source>
        <dbReference type="Proteomes" id="UP000190389"/>
    </source>
</evidence>
<dbReference type="AlphaFoldDB" id="A0A1T4L9U7"/>
<protein>
    <submittedName>
        <fullName evidence="1">Uncharacterized protein</fullName>
    </submittedName>
</protein>
<proteinExistence type="predicted"/>
<gene>
    <name evidence="1" type="ORF">SAMN02745154_00386</name>
</gene>
<evidence type="ECO:0000313" key="1">
    <source>
        <dbReference type="EMBL" id="SJZ51519.1"/>
    </source>
</evidence>
<name>A0A1T4L9U7_9BACT</name>
<accession>A0A1T4L9U7</accession>
<sequence>MFSFLIYFYSLEKVVNTYLGLSNFPKFPSYNGIKNEHFYRIDLFVFSCSKLLVQIY</sequence>
<reference evidence="2" key="1">
    <citation type="submission" date="2017-02" db="EMBL/GenBank/DDBJ databases">
        <authorList>
            <person name="Varghese N."/>
            <person name="Submissions S."/>
        </authorList>
    </citation>
    <scope>NUCLEOTIDE SEQUENCE [LARGE SCALE GENOMIC DNA]</scope>
    <source>
        <strain evidence="2">ATCC 27862</strain>
    </source>
</reference>
<dbReference type="Proteomes" id="UP000190389">
    <property type="component" value="Unassembled WGS sequence"/>
</dbReference>
<organism evidence="1 2">
    <name type="scientific">Mycoplasmopsis verecunda</name>
    <dbReference type="NCBI Taxonomy" id="171291"/>
    <lineage>
        <taxon>Bacteria</taxon>
        <taxon>Bacillati</taxon>
        <taxon>Mycoplasmatota</taxon>
        <taxon>Mycoplasmoidales</taxon>
        <taxon>Metamycoplasmataceae</taxon>
        <taxon>Mycoplasmopsis</taxon>
    </lineage>
</organism>
<dbReference type="EMBL" id="FUXF01000010">
    <property type="protein sequence ID" value="SJZ51519.1"/>
    <property type="molecule type" value="Genomic_DNA"/>
</dbReference>
<dbReference type="STRING" id="171291.SAMN02745154_00386"/>
<keyword evidence="2" id="KW-1185">Reference proteome</keyword>